<dbReference type="SUPFAM" id="SSF52374">
    <property type="entry name" value="Nucleotidylyl transferase"/>
    <property type="match status" value="1"/>
</dbReference>
<dbReference type="PANTHER" id="PTHR21299:SF1">
    <property type="entry name" value="PANTOATE--BETA-ALANINE LIGASE"/>
    <property type="match status" value="1"/>
</dbReference>
<keyword evidence="7" id="KW-0067">ATP-binding</keyword>
<evidence type="ECO:0000256" key="3">
    <source>
        <dbReference type="ARBA" id="ARBA00012219"/>
    </source>
</evidence>
<dbReference type="NCBIfam" id="TIGR00125">
    <property type="entry name" value="cyt_tran_rel"/>
    <property type="match status" value="1"/>
</dbReference>
<dbReference type="Gene3D" id="3.40.50.620">
    <property type="entry name" value="HUPs"/>
    <property type="match status" value="1"/>
</dbReference>
<evidence type="ECO:0000256" key="7">
    <source>
        <dbReference type="ARBA" id="ARBA00022840"/>
    </source>
</evidence>
<dbReference type="UniPathway" id="UPA00028">
    <property type="reaction ID" value="UER00005"/>
</dbReference>
<dbReference type="Pfam" id="PF02569">
    <property type="entry name" value="Pantoate_ligase"/>
    <property type="match status" value="1"/>
</dbReference>
<dbReference type="CDD" id="cd00560">
    <property type="entry name" value="PanC"/>
    <property type="match status" value="1"/>
</dbReference>
<dbReference type="InterPro" id="IPR014729">
    <property type="entry name" value="Rossmann-like_a/b/a_fold"/>
</dbReference>
<protein>
    <recommendedName>
        <fullName evidence="3">pantoate--beta-alanine ligase (AMP-forming)</fullName>
        <ecNumber evidence="3">6.3.2.1</ecNumber>
    </recommendedName>
    <alternativeName>
        <fullName evidence="8">Pantoate-activating enzyme</fullName>
    </alternativeName>
</protein>
<dbReference type="EMBL" id="UOFH01000252">
    <property type="protein sequence ID" value="VAW63487.1"/>
    <property type="molecule type" value="Genomic_DNA"/>
</dbReference>
<evidence type="ECO:0000256" key="9">
    <source>
        <dbReference type="ARBA" id="ARBA00048258"/>
    </source>
</evidence>
<dbReference type="InterPro" id="IPR004821">
    <property type="entry name" value="Cyt_trans-like"/>
</dbReference>
<evidence type="ECO:0000256" key="6">
    <source>
        <dbReference type="ARBA" id="ARBA00022741"/>
    </source>
</evidence>
<gene>
    <name evidence="10" type="ORF">MNBD_GAMMA08-2023</name>
</gene>
<dbReference type="InterPro" id="IPR042176">
    <property type="entry name" value="Pantoate_ligase_C"/>
</dbReference>
<comment type="similarity">
    <text evidence="2">Belongs to the pantothenate synthetase family.</text>
</comment>
<keyword evidence="4 10" id="KW-0436">Ligase</keyword>
<dbReference type="InterPro" id="IPR003721">
    <property type="entry name" value="Pantoate_ligase"/>
</dbReference>
<evidence type="ECO:0000256" key="2">
    <source>
        <dbReference type="ARBA" id="ARBA00009256"/>
    </source>
</evidence>
<evidence type="ECO:0000256" key="1">
    <source>
        <dbReference type="ARBA" id="ARBA00004990"/>
    </source>
</evidence>
<evidence type="ECO:0000256" key="8">
    <source>
        <dbReference type="ARBA" id="ARBA00032806"/>
    </source>
</evidence>
<proteinExistence type="inferred from homology"/>
<comment type="pathway">
    <text evidence="1">Cofactor biosynthesis; (R)-pantothenate biosynthesis; (R)-pantothenate from (R)-pantoate and beta-alanine: step 1/1.</text>
</comment>
<dbReference type="GO" id="GO:0015940">
    <property type="term" value="P:pantothenate biosynthetic process"/>
    <property type="evidence" value="ECO:0007669"/>
    <property type="project" value="UniProtKB-UniPathway"/>
</dbReference>
<dbReference type="GO" id="GO:0004592">
    <property type="term" value="F:pantoate-beta-alanine ligase activity"/>
    <property type="evidence" value="ECO:0007669"/>
    <property type="project" value="UniProtKB-EC"/>
</dbReference>
<dbReference type="Gene3D" id="3.30.1300.10">
    <property type="entry name" value="Pantoate-beta-alanine ligase, C-terminal domain"/>
    <property type="match status" value="1"/>
</dbReference>
<organism evidence="10">
    <name type="scientific">hydrothermal vent metagenome</name>
    <dbReference type="NCBI Taxonomy" id="652676"/>
    <lineage>
        <taxon>unclassified sequences</taxon>
        <taxon>metagenomes</taxon>
        <taxon>ecological metagenomes</taxon>
    </lineage>
</organism>
<keyword evidence="5" id="KW-0566">Pantothenate biosynthesis</keyword>
<evidence type="ECO:0000313" key="10">
    <source>
        <dbReference type="EMBL" id="VAW63487.1"/>
    </source>
</evidence>
<dbReference type="EC" id="6.3.2.1" evidence="3"/>
<dbReference type="PANTHER" id="PTHR21299">
    <property type="entry name" value="CYTIDYLATE KINASE/PANTOATE-BETA-ALANINE LIGASE"/>
    <property type="match status" value="1"/>
</dbReference>
<evidence type="ECO:0000256" key="4">
    <source>
        <dbReference type="ARBA" id="ARBA00022598"/>
    </source>
</evidence>
<dbReference type="HAMAP" id="MF_00158">
    <property type="entry name" value="PanC"/>
    <property type="match status" value="1"/>
</dbReference>
<reference evidence="10" key="1">
    <citation type="submission" date="2018-06" db="EMBL/GenBank/DDBJ databases">
        <authorList>
            <person name="Zhirakovskaya E."/>
        </authorList>
    </citation>
    <scope>NUCLEOTIDE SEQUENCE</scope>
</reference>
<name>A0A3B0XK24_9ZZZZ</name>
<dbReference type="GO" id="GO:0005524">
    <property type="term" value="F:ATP binding"/>
    <property type="evidence" value="ECO:0007669"/>
    <property type="project" value="UniProtKB-KW"/>
</dbReference>
<dbReference type="AlphaFoldDB" id="A0A3B0XK24"/>
<dbReference type="NCBIfam" id="TIGR00018">
    <property type="entry name" value="panC"/>
    <property type="match status" value="1"/>
</dbReference>
<accession>A0A3B0XK24</accession>
<keyword evidence="6" id="KW-0547">Nucleotide-binding</keyword>
<dbReference type="GO" id="GO:0005829">
    <property type="term" value="C:cytosol"/>
    <property type="evidence" value="ECO:0007669"/>
    <property type="project" value="TreeGrafter"/>
</dbReference>
<comment type="catalytic activity">
    <reaction evidence="9">
        <text>(R)-pantoate + beta-alanine + ATP = (R)-pantothenate + AMP + diphosphate + H(+)</text>
        <dbReference type="Rhea" id="RHEA:10912"/>
        <dbReference type="ChEBI" id="CHEBI:15378"/>
        <dbReference type="ChEBI" id="CHEBI:15980"/>
        <dbReference type="ChEBI" id="CHEBI:29032"/>
        <dbReference type="ChEBI" id="CHEBI:30616"/>
        <dbReference type="ChEBI" id="CHEBI:33019"/>
        <dbReference type="ChEBI" id="CHEBI:57966"/>
        <dbReference type="ChEBI" id="CHEBI:456215"/>
        <dbReference type="EC" id="6.3.2.1"/>
    </reaction>
</comment>
<dbReference type="FunFam" id="3.40.50.620:FF:000013">
    <property type="entry name" value="Pantothenate synthetase"/>
    <property type="match status" value="1"/>
</dbReference>
<sequence>MKISKTLSSLKDIIVQYKADNQKIGFVPTMGNLHAGHIELVNQAKLNCDKVVVSIFVNPLQFNESSDFNAYPKTLDDDQQKLIAAQADCLFLPNSEMMYPNGQQEITKICVPQITQMLEGEHRPGHFDGVSTVVNKLFNLVQPNVAYFGEKDYQQLLLIKKMLADLNMPIDIQAVPTHREKSGLAMSSRNSRLTAAQKKLAPELYKALQQVSALTIEGQKSLPEIEQQAQSTLQKKGFEVEYISIRDRSNLKISSNKKANRLVLAAVCLGEVRLIDNLIID</sequence>
<evidence type="ECO:0000256" key="5">
    <source>
        <dbReference type="ARBA" id="ARBA00022655"/>
    </source>
</evidence>